<dbReference type="PANTHER" id="PTHR11941:SF54">
    <property type="entry name" value="ENOYL-COA HYDRATASE, MITOCHONDRIAL"/>
    <property type="match status" value="1"/>
</dbReference>
<name>A0ABP9I129_9ACTN</name>
<dbReference type="EMBL" id="BAABHS010000027">
    <property type="protein sequence ID" value="GAA4983748.1"/>
    <property type="molecule type" value="Genomic_DNA"/>
</dbReference>
<reference evidence="2" key="1">
    <citation type="journal article" date="2019" name="Int. J. Syst. Evol. Microbiol.">
        <title>The Global Catalogue of Microorganisms (GCM) 10K type strain sequencing project: providing services to taxonomists for standard genome sequencing and annotation.</title>
        <authorList>
            <consortium name="The Broad Institute Genomics Platform"/>
            <consortium name="The Broad Institute Genome Sequencing Center for Infectious Disease"/>
            <person name="Wu L."/>
            <person name="Ma J."/>
        </authorList>
    </citation>
    <scope>NUCLEOTIDE SEQUENCE [LARGE SCALE GENOMIC DNA]</scope>
    <source>
        <strain evidence="2">JCM 17986</strain>
    </source>
</reference>
<evidence type="ECO:0000313" key="2">
    <source>
        <dbReference type="Proteomes" id="UP001500466"/>
    </source>
</evidence>
<dbReference type="Proteomes" id="UP001500466">
    <property type="component" value="Unassembled WGS sequence"/>
</dbReference>
<dbReference type="InterPro" id="IPR029045">
    <property type="entry name" value="ClpP/crotonase-like_dom_sf"/>
</dbReference>
<comment type="caution">
    <text evidence="1">The sequence shown here is derived from an EMBL/GenBank/DDBJ whole genome shotgun (WGS) entry which is preliminary data.</text>
</comment>
<gene>
    <name evidence="1" type="ORF">GCM10023205_62070</name>
</gene>
<keyword evidence="2" id="KW-1185">Reference proteome</keyword>
<dbReference type="Pfam" id="PF00378">
    <property type="entry name" value="ECH_1"/>
    <property type="match status" value="1"/>
</dbReference>
<dbReference type="SUPFAM" id="SSF52096">
    <property type="entry name" value="ClpP/crotonase"/>
    <property type="match status" value="1"/>
</dbReference>
<evidence type="ECO:0000313" key="1">
    <source>
        <dbReference type="EMBL" id="GAA4983748.1"/>
    </source>
</evidence>
<dbReference type="InterPro" id="IPR001753">
    <property type="entry name" value="Enoyl-CoA_hydra/iso"/>
</dbReference>
<sequence>MDIDRNHLATLEYTQRDGVAWVTLNRPERHNAINLTMIEELHELWLALRHDDEVRVIVVTGAGDRAFCTGLDRGVEIAQPTSPYMPEDPMPKIGPKYSDLWKPVIVAVNGMACGAAFYLLGECEFVIAADHATFFDPHTTYGMVSGFESMHLLQRMPLGEVARLTLLGSSERIGAERAYEIGMVSQVVPAAELRQTAQWAAEVIAQQPPHAVEGTVRAVWAARDMTRAQALSVAPHLTALGSLPWAEQNRRFAARGTEYRTR</sequence>
<dbReference type="CDD" id="cd06558">
    <property type="entry name" value="crotonase-like"/>
    <property type="match status" value="1"/>
</dbReference>
<proteinExistence type="predicted"/>
<dbReference type="RefSeq" id="WP_345679062.1">
    <property type="nucleotide sequence ID" value="NZ_BAABHS010000027.1"/>
</dbReference>
<protein>
    <submittedName>
        <fullName evidence="1">Enoyl-CoA hydratase/isomerase family protein</fullName>
    </submittedName>
</protein>
<dbReference type="Gene3D" id="3.90.226.10">
    <property type="entry name" value="2-enoyl-CoA Hydratase, Chain A, domain 1"/>
    <property type="match status" value="1"/>
</dbReference>
<dbReference type="PANTHER" id="PTHR11941">
    <property type="entry name" value="ENOYL-COA HYDRATASE-RELATED"/>
    <property type="match status" value="1"/>
</dbReference>
<accession>A0ABP9I129</accession>
<organism evidence="1 2">
    <name type="scientific">Yinghuangia aomiensis</name>
    <dbReference type="NCBI Taxonomy" id="676205"/>
    <lineage>
        <taxon>Bacteria</taxon>
        <taxon>Bacillati</taxon>
        <taxon>Actinomycetota</taxon>
        <taxon>Actinomycetes</taxon>
        <taxon>Kitasatosporales</taxon>
        <taxon>Streptomycetaceae</taxon>
        <taxon>Yinghuangia</taxon>
    </lineage>
</organism>